<feature type="domain" description="FMR1-interacting protein 1 conserved" evidence="2">
    <location>
        <begin position="152"/>
        <end position="197"/>
    </location>
</feature>
<protein>
    <recommendedName>
        <fullName evidence="2">FMR1-interacting protein 1 conserved domain-containing protein</fullName>
    </recommendedName>
</protein>
<organism evidence="3 4">
    <name type="scientific">Zygosaccharomyces mellis</name>
    <dbReference type="NCBI Taxonomy" id="42258"/>
    <lineage>
        <taxon>Eukaryota</taxon>
        <taxon>Fungi</taxon>
        <taxon>Dikarya</taxon>
        <taxon>Ascomycota</taxon>
        <taxon>Saccharomycotina</taxon>
        <taxon>Saccharomycetes</taxon>
        <taxon>Saccharomycetales</taxon>
        <taxon>Saccharomycetaceae</taxon>
        <taxon>Zygosaccharomyces</taxon>
    </lineage>
</organism>
<feature type="region of interest" description="Disordered" evidence="1">
    <location>
        <begin position="1"/>
        <end position="46"/>
    </location>
</feature>
<feature type="region of interest" description="Disordered" evidence="1">
    <location>
        <begin position="115"/>
        <end position="156"/>
    </location>
</feature>
<gene>
    <name evidence="3" type="ORF">ZYGM_001231</name>
</gene>
<feature type="compositionally biased region" description="Basic and acidic residues" evidence="1">
    <location>
        <begin position="265"/>
        <end position="280"/>
    </location>
</feature>
<evidence type="ECO:0000313" key="3">
    <source>
        <dbReference type="EMBL" id="GCE99786.1"/>
    </source>
</evidence>
<accession>A0A4C2E936</accession>
<feature type="compositionally biased region" description="Low complexity" evidence="1">
    <location>
        <begin position="144"/>
        <end position="156"/>
    </location>
</feature>
<dbReference type="InterPro" id="IPR019496">
    <property type="entry name" value="NUFIP1_cons_dom"/>
</dbReference>
<evidence type="ECO:0000259" key="2">
    <source>
        <dbReference type="Pfam" id="PF10453"/>
    </source>
</evidence>
<evidence type="ECO:0000256" key="1">
    <source>
        <dbReference type="SAM" id="MobiDB-lite"/>
    </source>
</evidence>
<proteinExistence type="predicted"/>
<reference evidence="3 4" key="1">
    <citation type="submission" date="2019-01" db="EMBL/GenBank/DDBJ databases">
        <title>Draft Genome Sequencing of Zygosaccharomyces mellis Ca-7.</title>
        <authorList>
            <person name="Shiwa Y."/>
            <person name="Kanesaki Y."/>
            <person name="Ishige T."/>
            <person name="Mura K."/>
            <person name="Hori T."/>
            <person name="Tamura T."/>
        </authorList>
    </citation>
    <scope>NUCLEOTIDE SEQUENCE [LARGE SCALE GENOMIC DNA]</scope>
    <source>
        <strain evidence="3 4">Ca-7</strain>
    </source>
</reference>
<dbReference type="Gene3D" id="6.10.250.1790">
    <property type="match status" value="1"/>
</dbReference>
<feature type="compositionally biased region" description="Polar residues" evidence="1">
    <location>
        <begin position="287"/>
        <end position="301"/>
    </location>
</feature>
<dbReference type="Pfam" id="PF10453">
    <property type="entry name" value="NUFIP1"/>
    <property type="match status" value="1"/>
</dbReference>
<comment type="caution">
    <text evidence="3">The sequence shown here is derived from an EMBL/GenBank/DDBJ whole genome shotgun (WGS) entry which is preliminary data.</text>
</comment>
<keyword evidence="4" id="KW-1185">Reference proteome</keyword>
<dbReference type="Proteomes" id="UP000301737">
    <property type="component" value="Unassembled WGS sequence"/>
</dbReference>
<dbReference type="OrthoDB" id="273070at2759"/>
<feature type="compositionally biased region" description="Acidic residues" evidence="1">
    <location>
        <begin position="127"/>
        <end position="143"/>
    </location>
</feature>
<sequence length="301" mass="33986">MYNPSPYGSPYPDPSYGRILPKPTSSGTIENDVKRQKIGQPSPYYIPPYQYGQSTPIVTQAPVPAPYYSPSAPTTYGSYWSQPVYGPPNFPYVATQPALAPIQDSLVPKMGEAIKEPSKKSSNFEQSDTEENADDEEDGDNGEQGDQSSSIIQGTSITLATEEDITKWREERKRMWLLKISNKRIEHMERMGIKEEELRGHSILQESKKQKQFIQNIQNQVSRTNPKANLNVKIVQRVMAQENLQLLQFIKELGDSNLLEHELTAKEKSKLFGSPEDKQRNAKKTYTRSNGNSSGNTRRGK</sequence>
<feature type="region of interest" description="Disordered" evidence="1">
    <location>
        <begin position="265"/>
        <end position="301"/>
    </location>
</feature>
<evidence type="ECO:0000313" key="4">
    <source>
        <dbReference type="Proteomes" id="UP000301737"/>
    </source>
</evidence>
<dbReference type="EMBL" id="BIMX01000013">
    <property type="protein sequence ID" value="GCE99786.1"/>
    <property type="molecule type" value="Genomic_DNA"/>
</dbReference>
<dbReference type="AlphaFoldDB" id="A0A4C2E936"/>
<name>A0A4C2E936_9SACH</name>